<name>A0A9N9IZ80_9GLOM</name>
<proteinExistence type="predicted"/>
<dbReference type="Proteomes" id="UP000789405">
    <property type="component" value="Unassembled WGS sequence"/>
</dbReference>
<keyword evidence="1" id="KW-0732">Signal</keyword>
<dbReference type="EMBL" id="CAJVPY010016524">
    <property type="protein sequence ID" value="CAG8757478.1"/>
    <property type="molecule type" value="Genomic_DNA"/>
</dbReference>
<reference evidence="2" key="1">
    <citation type="submission" date="2021-06" db="EMBL/GenBank/DDBJ databases">
        <authorList>
            <person name="Kallberg Y."/>
            <person name="Tangrot J."/>
            <person name="Rosling A."/>
        </authorList>
    </citation>
    <scope>NUCLEOTIDE SEQUENCE</scope>
    <source>
        <strain evidence="2">MA453B</strain>
    </source>
</reference>
<accession>A0A9N9IZ80</accession>
<gene>
    <name evidence="2" type="ORF">DERYTH_LOCUS17481</name>
</gene>
<comment type="caution">
    <text evidence="2">The sequence shown here is derived from an EMBL/GenBank/DDBJ whole genome shotgun (WGS) entry which is preliminary data.</text>
</comment>
<organism evidence="2 3">
    <name type="scientific">Dentiscutata erythropus</name>
    <dbReference type="NCBI Taxonomy" id="1348616"/>
    <lineage>
        <taxon>Eukaryota</taxon>
        <taxon>Fungi</taxon>
        <taxon>Fungi incertae sedis</taxon>
        <taxon>Mucoromycota</taxon>
        <taxon>Glomeromycotina</taxon>
        <taxon>Glomeromycetes</taxon>
        <taxon>Diversisporales</taxon>
        <taxon>Gigasporaceae</taxon>
        <taxon>Dentiscutata</taxon>
    </lineage>
</organism>
<evidence type="ECO:0000313" key="2">
    <source>
        <dbReference type="EMBL" id="CAG8757478.1"/>
    </source>
</evidence>
<feature type="signal peptide" evidence="1">
    <location>
        <begin position="1"/>
        <end position="16"/>
    </location>
</feature>
<feature type="non-terminal residue" evidence="2">
    <location>
        <position position="1"/>
    </location>
</feature>
<sequence length="69" mass="7709">MFFVILFFILADNCSRDDDCRNNICRLVDTDKRNTCQNSDKRPSDADCLENAACKSGHCIGAFIGEDGE</sequence>
<protein>
    <submittedName>
        <fullName evidence="2">3620_t:CDS:1</fullName>
    </submittedName>
</protein>
<evidence type="ECO:0000256" key="1">
    <source>
        <dbReference type="SAM" id="SignalP"/>
    </source>
</evidence>
<dbReference type="AlphaFoldDB" id="A0A9N9IZ80"/>
<feature type="chain" id="PRO_5040201737" evidence="1">
    <location>
        <begin position="17"/>
        <end position="69"/>
    </location>
</feature>
<evidence type="ECO:0000313" key="3">
    <source>
        <dbReference type="Proteomes" id="UP000789405"/>
    </source>
</evidence>
<keyword evidence="3" id="KW-1185">Reference proteome</keyword>